<dbReference type="InterPro" id="IPR050300">
    <property type="entry name" value="GDXG_lipolytic_enzyme"/>
</dbReference>
<feature type="non-terminal residue" evidence="4">
    <location>
        <position position="476"/>
    </location>
</feature>
<dbReference type="GO" id="GO:0016787">
    <property type="term" value="F:hydrolase activity"/>
    <property type="evidence" value="ECO:0007669"/>
    <property type="project" value="UniProtKB-KW"/>
</dbReference>
<feature type="non-terminal residue" evidence="4">
    <location>
        <position position="1"/>
    </location>
</feature>
<proteinExistence type="predicted"/>
<dbReference type="SUPFAM" id="SSF53474">
    <property type="entry name" value="alpha/beta-Hydrolases"/>
    <property type="match status" value="1"/>
</dbReference>
<dbReference type="Gene3D" id="3.20.20.80">
    <property type="entry name" value="Glycosidases"/>
    <property type="match status" value="1"/>
</dbReference>
<evidence type="ECO:0000256" key="2">
    <source>
        <dbReference type="SAM" id="Phobius"/>
    </source>
</evidence>
<name>A0ABW3MC54_9PSEU</name>
<dbReference type="InterPro" id="IPR017853">
    <property type="entry name" value="GH"/>
</dbReference>
<protein>
    <submittedName>
        <fullName evidence="4">Alpha/beta hydrolase fold domain-containing protein</fullName>
    </submittedName>
</protein>
<feature type="domain" description="BD-FAE-like" evidence="3">
    <location>
        <begin position="90"/>
        <end position="292"/>
    </location>
</feature>
<dbReference type="Gene3D" id="3.40.50.1820">
    <property type="entry name" value="alpha/beta hydrolase"/>
    <property type="match status" value="1"/>
</dbReference>
<feature type="transmembrane region" description="Helical" evidence="2">
    <location>
        <begin position="39"/>
        <end position="65"/>
    </location>
</feature>
<dbReference type="SUPFAM" id="SSF51445">
    <property type="entry name" value="(Trans)glycosidases"/>
    <property type="match status" value="1"/>
</dbReference>
<accession>A0ABW3MC54</accession>
<organism evidence="4 5">
    <name type="scientific">Kibdelosporangium lantanae</name>
    <dbReference type="NCBI Taxonomy" id="1497396"/>
    <lineage>
        <taxon>Bacteria</taxon>
        <taxon>Bacillati</taxon>
        <taxon>Actinomycetota</taxon>
        <taxon>Actinomycetes</taxon>
        <taxon>Pseudonocardiales</taxon>
        <taxon>Pseudonocardiaceae</taxon>
        <taxon>Kibdelosporangium</taxon>
    </lineage>
</organism>
<sequence length="476" mass="51103">DPDPWLPTDTAIGITDDVGAALQAIAVLGFVLMNTNLRIVSWIALLPVLVIAAVAVLTAGAGAGLPARLSTVHNGTNVEYCRPDGVPLPMDIYTPAQPRSSAPVAVYVHGGGFMLGDQESDGLGASLANSPGALFAPLRDRLTASGFVVASVGYRLASASPWPGPITDVKCAIRFLRAHATELDINPKRIGVWGSSAGGTLVSLLGTTDTSAGFDVGEYTDQTSEVQAVVDMFGAADLTDHITGFAGTTIHIALNNDVLRAASPSTYLRAGMPPFLILHGTDDPMVQQSVNFATTGGSPTHRASGWIYGMTEDASAPADHFYRDVGFRYMRAGGAQLDSPGGWVSGKYDRRWNATRAQLLRTRSLGGEFVLLVHDLWGADGYPISRFPGDNGNWTDYDNFLTRVINDVRASGAPVQWDIWNEPNITTFWNRPQSQYFELWRRAYVPDSLAAFEELQGKPELTAMSLDEAVAYVRRS</sequence>
<keyword evidence="2" id="KW-1133">Transmembrane helix</keyword>
<keyword evidence="1 4" id="KW-0378">Hydrolase</keyword>
<feature type="transmembrane region" description="Helical" evidence="2">
    <location>
        <begin position="12"/>
        <end position="32"/>
    </location>
</feature>
<dbReference type="EMBL" id="JBHTIS010001205">
    <property type="protein sequence ID" value="MFD1047697.1"/>
    <property type="molecule type" value="Genomic_DNA"/>
</dbReference>
<keyword evidence="2" id="KW-0472">Membrane</keyword>
<dbReference type="InterPro" id="IPR029058">
    <property type="entry name" value="AB_hydrolase_fold"/>
</dbReference>
<keyword evidence="2" id="KW-0812">Transmembrane</keyword>
<dbReference type="Pfam" id="PF20434">
    <property type="entry name" value="BD-FAE"/>
    <property type="match status" value="1"/>
</dbReference>
<dbReference type="PANTHER" id="PTHR48081:SF13">
    <property type="entry name" value="ALPHA_BETA HYDROLASE"/>
    <property type="match status" value="1"/>
</dbReference>
<evidence type="ECO:0000256" key="1">
    <source>
        <dbReference type="ARBA" id="ARBA00022801"/>
    </source>
</evidence>
<reference evidence="5" key="1">
    <citation type="journal article" date="2019" name="Int. J. Syst. Evol. Microbiol.">
        <title>The Global Catalogue of Microorganisms (GCM) 10K type strain sequencing project: providing services to taxonomists for standard genome sequencing and annotation.</title>
        <authorList>
            <consortium name="The Broad Institute Genomics Platform"/>
            <consortium name="The Broad Institute Genome Sequencing Center for Infectious Disease"/>
            <person name="Wu L."/>
            <person name="Ma J."/>
        </authorList>
    </citation>
    <scope>NUCLEOTIDE SEQUENCE [LARGE SCALE GENOMIC DNA]</scope>
    <source>
        <strain evidence="5">JCM 31486</strain>
    </source>
</reference>
<evidence type="ECO:0000259" key="3">
    <source>
        <dbReference type="Pfam" id="PF20434"/>
    </source>
</evidence>
<dbReference type="PANTHER" id="PTHR48081">
    <property type="entry name" value="AB HYDROLASE SUPERFAMILY PROTEIN C4A8.06C"/>
    <property type="match status" value="1"/>
</dbReference>
<dbReference type="Proteomes" id="UP001597045">
    <property type="component" value="Unassembled WGS sequence"/>
</dbReference>
<dbReference type="InterPro" id="IPR049492">
    <property type="entry name" value="BD-FAE-like_dom"/>
</dbReference>
<comment type="caution">
    <text evidence="4">The sequence shown here is derived from an EMBL/GenBank/DDBJ whole genome shotgun (WGS) entry which is preliminary data.</text>
</comment>
<keyword evidence="5" id="KW-1185">Reference proteome</keyword>
<evidence type="ECO:0000313" key="5">
    <source>
        <dbReference type="Proteomes" id="UP001597045"/>
    </source>
</evidence>
<evidence type="ECO:0000313" key="4">
    <source>
        <dbReference type="EMBL" id="MFD1047697.1"/>
    </source>
</evidence>
<gene>
    <name evidence="4" type="ORF">ACFQ1S_20235</name>
</gene>